<dbReference type="GO" id="GO:0042254">
    <property type="term" value="P:ribosome biogenesis"/>
    <property type="evidence" value="ECO:0007669"/>
    <property type="project" value="UniProtKB-KW"/>
</dbReference>
<organism evidence="15 16">
    <name type="scientific">Oedothorax gibbosus</name>
    <dbReference type="NCBI Taxonomy" id="931172"/>
    <lineage>
        <taxon>Eukaryota</taxon>
        <taxon>Metazoa</taxon>
        <taxon>Ecdysozoa</taxon>
        <taxon>Arthropoda</taxon>
        <taxon>Chelicerata</taxon>
        <taxon>Arachnida</taxon>
        <taxon>Araneae</taxon>
        <taxon>Araneomorphae</taxon>
        <taxon>Entelegynae</taxon>
        <taxon>Araneoidea</taxon>
        <taxon>Linyphiidae</taxon>
        <taxon>Erigoninae</taxon>
        <taxon>Oedothorax</taxon>
    </lineage>
</organism>
<dbReference type="EMBL" id="JAFNEN010000026">
    <property type="protein sequence ID" value="KAG8199553.1"/>
    <property type="molecule type" value="Genomic_DNA"/>
</dbReference>
<evidence type="ECO:0000259" key="14">
    <source>
        <dbReference type="PROSITE" id="PS00028"/>
    </source>
</evidence>
<feature type="domain" description="C2H2-type" evidence="14">
    <location>
        <begin position="61"/>
        <end position="83"/>
    </location>
</feature>
<evidence type="ECO:0000256" key="1">
    <source>
        <dbReference type="ARBA" id="ARBA00004123"/>
    </source>
</evidence>
<dbReference type="InterPro" id="IPR013087">
    <property type="entry name" value="Znf_C2H2_type"/>
</dbReference>
<evidence type="ECO:0000256" key="4">
    <source>
        <dbReference type="ARBA" id="ARBA00022517"/>
    </source>
</evidence>
<evidence type="ECO:0000256" key="11">
    <source>
        <dbReference type="ARBA" id="ARBA00065398"/>
    </source>
</evidence>
<keyword evidence="3" id="KW-0963">Cytoplasm</keyword>
<keyword evidence="5" id="KW-0479">Metal-binding</keyword>
<feature type="region of interest" description="Disordered" evidence="13">
    <location>
        <begin position="1"/>
        <end position="26"/>
    </location>
</feature>
<dbReference type="GO" id="GO:0043021">
    <property type="term" value="F:ribonucleoprotein complex binding"/>
    <property type="evidence" value="ECO:0007669"/>
    <property type="project" value="UniProtKB-ARBA"/>
</dbReference>
<proteinExistence type="inferred from homology"/>
<evidence type="ECO:0000256" key="8">
    <source>
        <dbReference type="ARBA" id="ARBA00023242"/>
    </source>
</evidence>
<comment type="similarity">
    <text evidence="9">Belongs to the ZNF593/BUD20 C2H2-type zinc-finger protein family.</text>
</comment>
<protein>
    <recommendedName>
        <fullName evidence="12">Zinc finger protein 593 homolog</fullName>
    </recommendedName>
</protein>
<dbReference type="GO" id="GO:0008270">
    <property type="term" value="F:zinc ion binding"/>
    <property type="evidence" value="ECO:0007669"/>
    <property type="project" value="UniProtKB-KW"/>
</dbReference>
<dbReference type="InterPro" id="IPR051879">
    <property type="entry name" value="C2H2-ZF_Maturation_Protein"/>
</dbReference>
<dbReference type="Gene3D" id="3.30.160.60">
    <property type="entry name" value="Classic Zinc Finger"/>
    <property type="match status" value="1"/>
</dbReference>
<dbReference type="AlphaFoldDB" id="A0AAV6VU35"/>
<evidence type="ECO:0000256" key="2">
    <source>
        <dbReference type="ARBA" id="ARBA00004496"/>
    </source>
</evidence>
<evidence type="ECO:0000313" key="16">
    <source>
        <dbReference type="Proteomes" id="UP000827092"/>
    </source>
</evidence>
<accession>A0AAV6VU35</accession>
<feature type="compositionally biased region" description="Basic residues" evidence="13">
    <location>
        <begin position="1"/>
        <end position="10"/>
    </location>
</feature>
<keyword evidence="6" id="KW-0863">Zinc-finger</keyword>
<comment type="subunit">
    <text evidence="11">Associates with pre-60S ribosomal particles; released from the pre-60S particle very early in the cytoplasm.</text>
</comment>
<gene>
    <name evidence="15" type="ORF">JTE90_009394</name>
</gene>
<evidence type="ECO:0000256" key="5">
    <source>
        <dbReference type="ARBA" id="ARBA00022723"/>
    </source>
</evidence>
<keyword evidence="8" id="KW-0539">Nucleus</keyword>
<dbReference type="SMART" id="SM00451">
    <property type="entry name" value="ZnF_U1"/>
    <property type="match status" value="1"/>
</dbReference>
<comment type="function">
    <text evidence="10">Involved in pre-60S ribosomal particles maturation by promoting the nuclear export of the 60S ribosome.</text>
</comment>
<dbReference type="InterPro" id="IPR022755">
    <property type="entry name" value="Znf_C2H2_jaz"/>
</dbReference>
<dbReference type="GO" id="GO:0005634">
    <property type="term" value="C:nucleus"/>
    <property type="evidence" value="ECO:0007669"/>
    <property type="project" value="UniProtKB-SubCell"/>
</dbReference>
<evidence type="ECO:0000256" key="12">
    <source>
        <dbReference type="ARBA" id="ARBA00068297"/>
    </source>
</evidence>
<evidence type="ECO:0000256" key="7">
    <source>
        <dbReference type="ARBA" id="ARBA00022833"/>
    </source>
</evidence>
<evidence type="ECO:0000313" key="15">
    <source>
        <dbReference type="EMBL" id="KAG8199553.1"/>
    </source>
</evidence>
<evidence type="ECO:0000256" key="6">
    <source>
        <dbReference type="ARBA" id="ARBA00022771"/>
    </source>
</evidence>
<dbReference type="PANTHER" id="PTHR46095:SF1">
    <property type="entry name" value="ZINC FINGER PROTEIN 593"/>
    <property type="match status" value="1"/>
</dbReference>
<evidence type="ECO:0000256" key="9">
    <source>
        <dbReference type="ARBA" id="ARBA00038064"/>
    </source>
</evidence>
<dbReference type="GO" id="GO:0003676">
    <property type="term" value="F:nucleic acid binding"/>
    <property type="evidence" value="ECO:0007669"/>
    <property type="project" value="InterPro"/>
</dbReference>
<dbReference type="PROSITE" id="PS00028">
    <property type="entry name" value="ZINC_FINGER_C2H2_1"/>
    <property type="match status" value="1"/>
</dbReference>
<dbReference type="Pfam" id="PF12171">
    <property type="entry name" value="zf-C2H2_jaz"/>
    <property type="match status" value="1"/>
</dbReference>
<evidence type="ECO:0000256" key="13">
    <source>
        <dbReference type="SAM" id="MobiDB-lite"/>
    </source>
</evidence>
<name>A0AAV6VU35_9ARAC</name>
<keyword evidence="16" id="KW-1185">Reference proteome</keyword>
<comment type="subcellular location">
    <subcellularLocation>
        <location evidence="2">Cytoplasm</location>
    </subcellularLocation>
    <subcellularLocation>
        <location evidence="1">Nucleus</location>
    </subcellularLocation>
</comment>
<dbReference type="PANTHER" id="PTHR46095">
    <property type="entry name" value="ZINC FINGER PROTEIN 593"/>
    <property type="match status" value="1"/>
</dbReference>
<dbReference type="FunFam" id="3.30.160.60:FF:000299">
    <property type="entry name" value="Zinc finger protein 593"/>
    <property type="match status" value="1"/>
</dbReference>
<keyword evidence="4" id="KW-0690">Ribosome biogenesis</keyword>
<dbReference type="InterPro" id="IPR003604">
    <property type="entry name" value="Matrin/U1-like-C_Znf_C2H2"/>
</dbReference>
<sequence>MTRYSRKKGNHGYTAKSKQLKMKRRTRDLDEIDNDLEPQNAEKLLNQPVDIDVAGGAQNYCLHCARYFIDDQAMQAHFRSKQHKRRLKALEMEPYTIQEAEAAGGVGTYVQPKKRKMKTQQSK</sequence>
<feature type="compositionally biased region" description="Basic residues" evidence="13">
    <location>
        <begin position="112"/>
        <end position="123"/>
    </location>
</feature>
<feature type="region of interest" description="Disordered" evidence="13">
    <location>
        <begin position="103"/>
        <end position="123"/>
    </location>
</feature>
<keyword evidence="7" id="KW-0862">Zinc</keyword>
<comment type="caution">
    <text evidence="15">The sequence shown here is derived from an EMBL/GenBank/DDBJ whole genome shotgun (WGS) entry which is preliminary data.</text>
</comment>
<dbReference type="Proteomes" id="UP000827092">
    <property type="component" value="Unassembled WGS sequence"/>
</dbReference>
<evidence type="ECO:0000256" key="3">
    <source>
        <dbReference type="ARBA" id="ARBA00022490"/>
    </source>
</evidence>
<reference evidence="15 16" key="1">
    <citation type="journal article" date="2022" name="Nat. Ecol. Evol.">
        <title>A masculinizing supergene underlies an exaggerated male reproductive morph in a spider.</title>
        <authorList>
            <person name="Hendrickx F."/>
            <person name="De Corte Z."/>
            <person name="Sonet G."/>
            <person name="Van Belleghem S.M."/>
            <person name="Kostlbacher S."/>
            <person name="Vangestel C."/>
        </authorList>
    </citation>
    <scope>NUCLEOTIDE SEQUENCE [LARGE SCALE GENOMIC DNA]</scope>
    <source>
        <strain evidence="15">W744_W776</strain>
    </source>
</reference>
<dbReference type="InterPro" id="IPR036236">
    <property type="entry name" value="Znf_C2H2_sf"/>
</dbReference>
<evidence type="ECO:0000256" key="10">
    <source>
        <dbReference type="ARBA" id="ARBA00057732"/>
    </source>
</evidence>
<dbReference type="SUPFAM" id="SSF57667">
    <property type="entry name" value="beta-beta-alpha zinc fingers"/>
    <property type="match status" value="1"/>
</dbReference>
<dbReference type="GO" id="GO:0005737">
    <property type="term" value="C:cytoplasm"/>
    <property type="evidence" value="ECO:0007669"/>
    <property type="project" value="UniProtKB-SubCell"/>
</dbReference>